<dbReference type="PANTHER" id="PTHR12598:SF0">
    <property type="entry name" value="COPPER HOMEOSTASIS PROTEIN CUTC HOMOLOG"/>
    <property type="match status" value="1"/>
</dbReference>
<sequence>MTKYIIETCVGSAESVRESAKGGADRVELCCSLPEGGCTPSIGEIWKACQVPDIQIMVMIRPRGGDFLYSDDEIEIMCKDIDMIKTVKYKIGEGPNGPIEHGVYGVVFGCLTADGEIDVKAMKKLISHCDGLSVTCHRAFDMCRDPVKGLEDLIEIGCHRVLSSGQKMNAEEGSSLLKKLVEQAKGRIIIMPGCGVDENNIAKIAKETGAVEFHIVGSHKVASEMKFRNEDVSMGGASAVVLDEFKRTVACAEAIKEAREILGQ</sequence>
<dbReference type="GO" id="GO:0005507">
    <property type="term" value="F:copper ion binding"/>
    <property type="evidence" value="ECO:0007669"/>
    <property type="project" value="TreeGrafter"/>
</dbReference>
<dbReference type="RefSeq" id="XP_068360896.1">
    <property type="nucleotide sequence ID" value="XM_068503466.1"/>
</dbReference>
<reference evidence="3" key="1">
    <citation type="submission" date="2016-10" db="EMBL/GenBank/DDBJ databases">
        <authorList>
            <person name="Benchimol M."/>
            <person name="Almeida L.G."/>
            <person name="Vasconcelos A.T."/>
            <person name="Perreira-Neves A."/>
            <person name="Rosa I.A."/>
            <person name="Tasca T."/>
            <person name="Bogo M.R."/>
            <person name="de Souza W."/>
        </authorList>
    </citation>
    <scope>NUCLEOTIDE SEQUENCE [LARGE SCALE GENOMIC DNA]</scope>
    <source>
        <strain evidence="3">K</strain>
    </source>
</reference>
<dbReference type="HAMAP" id="MF_00795">
    <property type="entry name" value="CutC"/>
    <property type="match status" value="1"/>
</dbReference>
<dbReference type="Gene3D" id="3.20.20.380">
    <property type="entry name" value="Copper homeostasis (CutC) domain"/>
    <property type="match status" value="1"/>
</dbReference>
<evidence type="ECO:0000313" key="4">
    <source>
        <dbReference type="Proteomes" id="UP000179807"/>
    </source>
</evidence>
<protein>
    <recommendedName>
        <fullName evidence="2">Copper homeostasis protein cutC homolog</fullName>
    </recommendedName>
</protein>
<comment type="caution">
    <text evidence="3">The sequence shown here is derived from an EMBL/GenBank/DDBJ whole genome shotgun (WGS) entry which is preliminary data.</text>
</comment>
<accession>A0A1J4KA15</accession>
<dbReference type="PANTHER" id="PTHR12598">
    <property type="entry name" value="COPPER HOMEOSTASIS PROTEIN CUTC"/>
    <property type="match status" value="1"/>
</dbReference>
<evidence type="ECO:0000313" key="3">
    <source>
        <dbReference type="EMBL" id="OHT07760.1"/>
    </source>
</evidence>
<organism evidence="3 4">
    <name type="scientific">Tritrichomonas foetus</name>
    <dbReference type="NCBI Taxonomy" id="1144522"/>
    <lineage>
        <taxon>Eukaryota</taxon>
        <taxon>Metamonada</taxon>
        <taxon>Parabasalia</taxon>
        <taxon>Tritrichomonadida</taxon>
        <taxon>Tritrichomonadidae</taxon>
        <taxon>Tritrichomonas</taxon>
    </lineage>
</organism>
<evidence type="ECO:0000256" key="2">
    <source>
        <dbReference type="ARBA" id="ARBA00019014"/>
    </source>
</evidence>
<dbReference type="SUPFAM" id="SSF110395">
    <property type="entry name" value="CutC-like"/>
    <property type="match status" value="1"/>
</dbReference>
<dbReference type="Pfam" id="PF03932">
    <property type="entry name" value="CutC"/>
    <property type="match status" value="1"/>
</dbReference>
<dbReference type="InterPro" id="IPR005627">
    <property type="entry name" value="CutC-like"/>
</dbReference>
<proteinExistence type="inferred from homology"/>
<dbReference type="Proteomes" id="UP000179807">
    <property type="component" value="Unassembled WGS sequence"/>
</dbReference>
<dbReference type="InterPro" id="IPR036822">
    <property type="entry name" value="CutC-like_dom_sf"/>
</dbReference>
<dbReference type="AlphaFoldDB" id="A0A1J4KA15"/>
<name>A0A1J4KA15_9EUKA</name>
<keyword evidence="4" id="KW-1185">Reference proteome</keyword>
<dbReference type="EMBL" id="MLAK01000687">
    <property type="protein sequence ID" value="OHT07760.1"/>
    <property type="molecule type" value="Genomic_DNA"/>
</dbReference>
<dbReference type="VEuPathDB" id="TrichDB:TRFO_23954"/>
<dbReference type="FunFam" id="3.20.20.380:FF:000001">
    <property type="entry name" value="Copper homeostasis protein CutC"/>
    <property type="match status" value="1"/>
</dbReference>
<evidence type="ECO:0000256" key="1">
    <source>
        <dbReference type="ARBA" id="ARBA00007768"/>
    </source>
</evidence>
<gene>
    <name evidence="3" type="primary">cutC</name>
    <name evidence="3" type="ORF">TRFO_23954</name>
</gene>
<dbReference type="GeneID" id="94838170"/>
<dbReference type="OrthoDB" id="7392499at2759"/>
<comment type="similarity">
    <text evidence="1">Belongs to the CutC family.</text>
</comment>